<reference evidence="2 3" key="1">
    <citation type="submission" date="2024-01" db="EMBL/GenBank/DDBJ databases">
        <title>Mesobacterium rodlantinim sp. nov., isolated from shallow sea hydrothermal systems off Kueishantao Island.</title>
        <authorList>
            <person name="Su Z."/>
            <person name="Tang K."/>
        </authorList>
    </citation>
    <scope>NUCLEOTIDE SEQUENCE [LARGE SCALE GENOMIC DNA]</scope>
    <source>
        <strain evidence="2 3">TK19101</strain>
    </source>
</reference>
<feature type="transmembrane region" description="Helical" evidence="1">
    <location>
        <begin position="20"/>
        <end position="41"/>
    </location>
</feature>
<dbReference type="InterPro" id="IPR045519">
    <property type="entry name" value="DUF6476"/>
</dbReference>
<evidence type="ECO:0000313" key="3">
    <source>
        <dbReference type="Proteomes" id="UP001348149"/>
    </source>
</evidence>
<dbReference type="EMBL" id="JAYLLH010000002">
    <property type="protein sequence ID" value="MEC3859993.1"/>
    <property type="molecule type" value="Genomic_DNA"/>
</dbReference>
<name>A0ABU6HBZ2_9RHOB</name>
<keyword evidence="1" id="KW-0472">Membrane</keyword>
<sequence>MDNAPDPEFELPASLRVLRLLVTVLMVVMIAGIVIIVGLIWSRYSGPAVPMPEVITLPAGTTATAFTRGAGWYAVVTADNRILIFDADSGALTQEIALQTAN</sequence>
<protein>
    <submittedName>
        <fullName evidence="2">DUF6476 family protein</fullName>
    </submittedName>
</protein>
<organism evidence="2 3">
    <name type="scientific">Mesobacterium hydrothermale</name>
    <dbReference type="NCBI Taxonomy" id="3111907"/>
    <lineage>
        <taxon>Bacteria</taxon>
        <taxon>Pseudomonadati</taxon>
        <taxon>Pseudomonadota</taxon>
        <taxon>Alphaproteobacteria</taxon>
        <taxon>Rhodobacterales</taxon>
        <taxon>Roseobacteraceae</taxon>
        <taxon>Mesobacterium</taxon>
    </lineage>
</organism>
<evidence type="ECO:0000313" key="2">
    <source>
        <dbReference type="EMBL" id="MEC3859993.1"/>
    </source>
</evidence>
<keyword evidence="3" id="KW-1185">Reference proteome</keyword>
<keyword evidence="1" id="KW-0812">Transmembrane</keyword>
<keyword evidence="1" id="KW-1133">Transmembrane helix</keyword>
<dbReference type="Proteomes" id="UP001348149">
    <property type="component" value="Unassembled WGS sequence"/>
</dbReference>
<evidence type="ECO:0000256" key="1">
    <source>
        <dbReference type="SAM" id="Phobius"/>
    </source>
</evidence>
<dbReference type="Pfam" id="PF20082">
    <property type="entry name" value="DUF6476"/>
    <property type="match status" value="1"/>
</dbReference>
<gene>
    <name evidence="2" type="ORF">VK792_01735</name>
</gene>
<comment type="caution">
    <text evidence="2">The sequence shown here is derived from an EMBL/GenBank/DDBJ whole genome shotgun (WGS) entry which is preliminary data.</text>
</comment>
<dbReference type="RefSeq" id="WP_326295609.1">
    <property type="nucleotide sequence ID" value="NZ_JAYLLH010000002.1"/>
</dbReference>
<accession>A0ABU6HBZ2</accession>
<proteinExistence type="predicted"/>